<dbReference type="AlphaFoldDB" id="A0A2U9B2G6"/>
<organism evidence="15 17">
    <name type="scientific">Scophthalmus maximus</name>
    <name type="common">Turbot</name>
    <name type="synonym">Psetta maxima</name>
    <dbReference type="NCBI Taxonomy" id="52904"/>
    <lineage>
        <taxon>Eukaryota</taxon>
        <taxon>Metazoa</taxon>
        <taxon>Chordata</taxon>
        <taxon>Craniata</taxon>
        <taxon>Vertebrata</taxon>
        <taxon>Euteleostomi</taxon>
        <taxon>Actinopterygii</taxon>
        <taxon>Neopterygii</taxon>
        <taxon>Teleostei</taxon>
        <taxon>Neoteleostei</taxon>
        <taxon>Acanthomorphata</taxon>
        <taxon>Carangaria</taxon>
        <taxon>Pleuronectiformes</taxon>
        <taxon>Pleuronectoidei</taxon>
        <taxon>Scophthalmidae</taxon>
        <taxon>Scophthalmus</taxon>
    </lineage>
</organism>
<keyword evidence="6" id="KW-0808">Transferase</keyword>
<dbReference type="Proteomes" id="UP000246464">
    <property type="component" value="Chromosome 2"/>
</dbReference>
<proteinExistence type="inferred from homology"/>
<dbReference type="InterPro" id="IPR050235">
    <property type="entry name" value="CK1_Ser-Thr_kinase"/>
</dbReference>
<dbReference type="PROSITE" id="PS50011">
    <property type="entry name" value="PROTEIN_KINASE_DOM"/>
    <property type="match status" value="1"/>
</dbReference>
<evidence type="ECO:0000256" key="5">
    <source>
        <dbReference type="ARBA" id="ARBA00022553"/>
    </source>
</evidence>
<evidence type="ECO:0000256" key="8">
    <source>
        <dbReference type="ARBA" id="ARBA00022777"/>
    </source>
</evidence>
<dbReference type="Gene3D" id="1.10.510.10">
    <property type="entry name" value="Transferase(Phosphotransferase) domain 1"/>
    <property type="match status" value="1"/>
</dbReference>
<keyword evidence="17" id="KW-1185">Reference proteome</keyword>
<evidence type="ECO:0000256" key="6">
    <source>
        <dbReference type="ARBA" id="ARBA00022679"/>
    </source>
</evidence>
<evidence type="ECO:0000259" key="14">
    <source>
        <dbReference type="PROSITE" id="PS50011"/>
    </source>
</evidence>
<dbReference type="Proteomes" id="UP000438429">
    <property type="component" value="Unassembled WGS sequence"/>
</dbReference>
<keyword evidence="4" id="KW-0723">Serine/threonine-protein kinase</keyword>
<dbReference type="InterPro" id="IPR000719">
    <property type="entry name" value="Prot_kinase_dom"/>
</dbReference>
<evidence type="ECO:0000256" key="4">
    <source>
        <dbReference type="ARBA" id="ARBA00022527"/>
    </source>
</evidence>
<feature type="domain" description="Protein kinase" evidence="14">
    <location>
        <begin position="21"/>
        <end position="290"/>
    </location>
</feature>
<gene>
    <name evidence="16" type="ORF">F2P81_018725</name>
    <name evidence="15" type="ORF">SMAX5B_005508</name>
</gene>
<comment type="similarity">
    <text evidence="12">Belongs to the protein kinase superfamily. CK1 Ser/Thr protein kinase family.</text>
</comment>
<dbReference type="PANTHER" id="PTHR11909">
    <property type="entry name" value="CASEIN KINASE-RELATED"/>
    <property type="match status" value="1"/>
</dbReference>
<keyword evidence="5" id="KW-0597">Phosphoprotein</keyword>
<name>A0A2U9B2G6_SCOMX</name>
<protein>
    <recommendedName>
        <fullName evidence="2">non-specific serine/threonine protein kinase</fullName>
        <ecNumber evidence="2">2.7.11.1</ecNumber>
    </recommendedName>
</protein>
<dbReference type="InterPro" id="IPR011009">
    <property type="entry name" value="Kinase-like_dom_sf"/>
</dbReference>
<dbReference type="SMART" id="SM00220">
    <property type="entry name" value="S_TKc"/>
    <property type="match status" value="1"/>
</dbReference>
<evidence type="ECO:0000256" key="9">
    <source>
        <dbReference type="ARBA" id="ARBA00022840"/>
    </source>
</evidence>
<dbReference type="OrthoDB" id="5979581at2759"/>
<keyword evidence="9 13" id="KW-0067">ATP-binding</keyword>
<sequence>MSGAGEHTDILSVADVVRGRWKVARKIGGGGFGEIYEVSDQLSRATVALKVAPAQQPKQVLRMEVAVLKKLQGKDHVCHFVGCGRNDLFNYVVMELQGRNLADLRRTLSPCAFSISTTLRLGKQILEAIESIHSVGFLHRDIKPSNFAMGRLASTSRCCYMLDFGLARQFTNSSQEVRPPRPVAGFRGTVRYASINAHKNKEMGRHDDLWSLFYMLVEFMVGELPWRKIEDREQVGNLKETYVHRLMLKHLPPEFSAFLDHILTLDYYTKPDYELLMSVFDSAMMSHNVLENDRYDWEKCDSEDVPAVADAATTPRVLSRLTPANLYGVRLLALIMRAHTRYKRAQEQELRE</sequence>
<keyword evidence="7 13" id="KW-0547">Nucleotide-binding</keyword>
<dbReference type="FunFam" id="3.30.200.20:FF:000358">
    <property type="entry name" value="Tau tubulin kinase 2b"/>
    <property type="match status" value="1"/>
</dbReference>
<dbReference type="PROSITE" id="PS00107">
    <property type="entry name" value="PROTEIN_KINASE_ATP"/>
    <property type="match status" value="1"/>
</dbReference>
<evidence type="ECO:0000313" key="16">
    <source>
        <dbReference type="EMBL" id="KAF0029620.1"/>
    </source>
</evidence>
<dbReference type="EC" id="2.7.11.1" evidence="2"/>
<evidence type="ECO:0000313" key="18">
    <source>
        <dbReference type="Proteomes" id="UP000438429"/>
    </source>
</evidence>
<evidence type="ECO:0000256" key="13">
    <source>
        <dbReference type="PROSITE-ProRule" id="PRU10141"/>
    </source>
</evidence>
<comment type="catalytic activity">
    <reaction evidence="10">
        <text>L-threonyl-[protein] + ATP = O-phospho-L-threonyl-[protein] + ADP + H(+)</text>
        <dbReference type="Rhea" id="RHEA:46608"/>
        <dbReference type="Rhea" id="RHEA-COMP:11060"/>
        <dbReference type="Rhea" id="RHEA-COMP:11605"/>
        <dbReference type="ChEBI" id="CHEBI:15378"/>
        <dbReference type="ChEBI" id="CHEBI:30013"/>
        <dbReference type="ChEBI" id="CHEBI:30616"/>
        <dbReference type="ChEBI" id="CHEBI:61977"/>
        <dbReference type="ChEBI" id="CHEBI:456216"/>
        <dbReference type="EC" id="2.7.11.1"/>
    </reaction>
</comment>
<reference evidence="15 17" key="1">
    <citation type="submission" date="2017-12" db="EMBL/GenBank/DDBJ databases">
        <title>Integrating genomic resources of turbot (Scophthalmus maximus) in depth evaluation of genetic and physical mapping variation across individuals.</title>
        <authorList>
            <person name="Martinez P."/>
        </authorList>
    </citation>
    <scope>NUCLEOTIDE SEQUENCE [LARGE SCALE GENOMIC DNA]</scope>
</reference>
<evidence type="ECO:0000313" key="15">
    <source>
        <dbReference type="EMBL" id="AWO97961.1"/>
    </source>
</evidence>
<evidence type="ECO:0000256" key="3">
    <source>
        <dbReference type="ARBA" id="ARBA00022490"/>
    </source>
</evidence>
<evidence type="ECO:0000256" key="1">
    <source>
        <dbReference type="ARBA" id="ARBA00004496"/>
    </source>
</evidence>
<evidence type="ECO:0000256" key="11">
    <source>
        <dbReference type="ARBA" id="ARBA00048679"/>
    </source>
</evidence>
<comment type="subcellular location">
    <subcellularLocation>
        <location evidence="1">Cytoplasm</location>
    </subcellularLocation>
</comment>
<evidence type="ECO:0000256" key="12">
    <source>
        <dbReference type="ARBA" id="ARBA00061588"/>
    </source>
</evidence>
<evidence type="ECO:0000313" key="17">
    <source>
        <dbReference type="Proteomes" id="UP000246464"/>
    </source>
</evidence>
<evidence type="ECO:0000256" key="10">
    <source>
        <dbReference type="ARBA" id="ARBA00047899"/>
    </source>
</evidence>
<dbReference type="GO" id="GO:0005737">
    <property type="term" value="C:cytoplasm"/>
    <property type="evidence" value="ECO:0007669"/>
    <property type="project" value="UniProtKB-SubCell"/>
</dbReference>
<keyword evidence="3" id="KW-0963">Cytoplasm</keyword>
<dbReference type="EMBL" id="VEVO01000016">
    <property type="protein sequence ID" value="KAF0029620.1"/>
    <property type="molecule type" value="Genomic_DNA"/>
</dbReference>
<dbReference type="InterPro" id="IPR017441">
    <property type="entry name" value="Protein_kinase_ATP_BS"/>
</dbReference>
<dbReference type="GO" id="GO:0015630">
    <property type="term" value="C:microtubule cytoskeleton"/>
    <property type="evidence" value="ECO:0007669"/>
    <property type="project" value="UniProtKB-ARBA"/>
</dbReference>
<keyword evidence="8 15" id="KW-0418">Kinase</keyword>
<dbReference type="GO" id="GO:0005524">
    <property type="term" value="F:ATP binding"/>
    <property type="evidence" value="ECO:0007669"/>
    <property type="project" value="UniProtKB-UniRule"/>
</dbReference>
<evidence type="ECO:0000256" key="7">
    <source>
        <dbReference type="ARBA" id="ARBA00022741"/>
    </source>
</evidence>
<dbReference type="FunFam" id="1.10.510.10:FF:000167">
    <property type="entry name" value="Tau tubulin kinase 1"/>
    <property type="match status" value="1"/>
</dbReference>
<reference evidence="16 18" key="2">
    <citation type="submission" date="2019-06" db="EMBL/GenBank/DDBJ databases">
        <title>Draft genomes of female and male turbot (Scophthalmus maximus).</title>
        <authorList>
            <person name="Xu H."/>
            <person name="Xu X.-W."/>
            <person name="Shao C."/>
            <person name="Chen S."/>
        </authorList>
    </citation>
    <scope>NUCLEOTIDE SEQUENCE [LARGE SCALE GENOMIC DNA]</scope>
    <source>
        <strain evidence="16">Ysfricsl-2016a</strain>
        <tissue evidence="16">Blood</tissue>
    </source>
</reference>
<dbReference type="SUPFAM" id="SSF56112">
    <property type="entry name" value="Protein kinase-like (PK-like)"/>
    <property type="match status" value="1"/>
</dbReference>
<dbReference type="Pfam" id="PF00069">
    <property type="entry name" value="Pkinase"/>
    <property type="match status" value="1"/>
</dbReference>
<comment type="catalytic activity">
    <reaction evidence="11">
        <text>L-seryl-[protein] + ATP = O-phospho-L-seryl-[protein] + ADP + H(+)</text>
        <dbReference type="Rhea" id="RHEA:17989"/>
        <dbReference type="Rhea" id="RHEA-COMP:9863"/>
        <dbReference type="Rhea" id="RHEA-COMP:11604"/>
        <dbReference type="ChEBI" id="CHEBI:15378"/>
        <dbReference type="ChEBI" id="CHEBI:29999"/>
        <dbReference type="ChEBI" id="CHEBI:30616"/>
        <dbReference type="ChEBI" id="CHEBI:83421"/>
        <dbReference type="ChEBI" id="CHEBI:456216"/>
        <dbReference type="EC" id="2.7.11.1"/>
    </reaction>
</comment>
<feature type="binding site" evidence="13">
    <location>
        <position position="50"/>
    </location>
    <ligand>
        <name>ATP</name>
        <dbReference type="ChEBI" id="CHEBI:30616"/>
    </ligand>
</feature>
<evidence type="ECO:0000256" key="2">
    <source>
        <dbReference type="ARBA" id="ARBA00012513"/>
    </source>
</evidence>
<dbReference type="EMBL" id="CP026244">
    <property type="protein sequence ID" value="AWO97961.1"/>
    <property type="molecule type" value="Genomic_DNA"/>
</dbReference>
<dbReference type="GO" id="GO:0004674">
    <property type="term" value="F:protein serine/threonine kinase activity"/>
    <property type="evidence" value="ECO:0007669"/>
    <property type="project" value="UniProtKB-KW"/>
</dbReference>
<accession>A0A2U9B2G6</accession>